<evidence type="ECO:0000256" key="11">
    <source>
        <dbReference type="ARBA" id="ARBA00023268"/>
    </source>
</evidence>
<evidence type="ECO:0000313" key="14">
    <source>
        <dbReference type="EMBL" id="KAA1110981.1"/>
    </source>
</evidence>
<feature type="binding site" evidence="12">
    <location>
        <begin position="201"/>
        <end position="202"/>
    </location>
    <ligand>
        <name>ATP</name>
        <dbReference type="ChEBI" id="CHEBI:30616"/>
    </ligand>
</feature>
<evidence type="ECO:0000259" key="13">
    <source>
        <dbReference type="PROSITE" id="PS50206"/>
    </source>
</evidence>
<dbReference type="EMBL" id="VDEP01000001">
    <property type="protein sequence ID" value="KAA1138980.1"/>
    <property type="molecule type" value="Genomic_DNA"/>
</dbReference>
<dbReference type="Gene3D" id="3.40.50.720">
    <property type="entry name" value="NAD(P)-binding Rossmann-like Domain"/>
    <property type="match status" value="1"/>
</dbReference>
<comment type="similarity">
    <text evidence="12">In the N-terminal section; belongs to the HesA/MoeB/ThiF family. UBA4 subfamily.</text>
</comment>
<evidence type="ECO:0000313" key="16">
    <source>
        <dbReference type="Proteomes" id="UP000324748"/>
    </source>
</evidence>
<keyword evidence="4 12" id="KW-0819">tRNA processing</keyword>
<feature type="active site" description="Cysteine persulfide intermediate; for sulfurtransferase activity" evidence="12">
    <location>
        <position position="452"/>
    </location>
</feature>
<dbReference type="GO" id="GO:0070566">
    <property type="term" value="F:adenylyltransferase activity"/>
    <property type="evidence" value="ECO:0007669"/>
    <property type="project" value="InterPro"/>
</dbReference>
<feature type="binding site" evidence="12">
    <location>
        <position position="253"/>
    </location>
    <ligand>
        <name>Zn(2+)</name>
        <dbReference type="ChEBI" id="CHEBI:29105"/>
    </ligand>
</feature>
<feature type="binding site" evidence="12">
    <location>
        <position position="142"/>
    </location>
    <ligand>
        <name>ATP</name>
        <dbReference type="ChEBI" id="CHEBI:30616"/>
    </ligand>
</feature>
<dbReference type="Pfam" id="PF00581">
    <property type="entry name" value="Rhodanese"/>
    <property type="match status" value="1"/>
</dbReference>
<keyword evidence="3 12" id="KW-0808">Transferase</keyword>
<dbReference type="GO" id="GO:0005829">
    <property type="term" value="C:cytosol"/>
    <property type="evidence" value="ECO:0007669"/>
    <property type="project" value="UniProtKB-SubCell"/>
</dbReference>
<dbReference type="PANTHER" id="PTHR10953">
    <property type="entry name" value="UBIQUITIN-ACTIVATING ENZYME E1"/>
    <property type="match status" value="1"/>
</dbReference>
<dbReference type="InterPro" id="IPR001763">
    <property type="entry name" value="Rhodanese-like_dom"/>
</dbReference>
<sequence length="509" mass="55766">MTVTRNLSCSNFTSHSGSSRPIEEIAKEIKQTNAKLLQLQLELSHALKSQKVDSLKQDSLPLDDYIRYGRQMIVSQVGLTGQLKLKKASVLVIGAGGLGCPALLYLVRAGVGNVSIVDHDTVELSNLHRQVLHTDSTVGLNKAESARINLLAGNPSVKITAYPMPFMMSRMSNPSKEKVDDSTPNLLPDISQFSLVLDCTDNPASRYLISDACAAYGIPLVSGAAIRTEGQLAVWNLPHPSDSSHDRGPCYRCIFPETDQIRVERCADEGVLGPAVGVVGVLMAWEAIRLLIGIHDLTPKLLLVPSFRSIKLRKAKKDCLGCSAPSKTAFLERIRVQPSGSHGEAGSEVDTLSKACSMGSQQPVIQTSTERITANDLLSNKHQLNQFRLLDVRPRTQFEICALPNSINIPITEALENPESTIERLRKFTHNALKNEDRTSALKNQCDWLVVCRRGNDSLLAADALNSVISASTPHREQEDHTIKNEKFMDLVGGLETYSLVLDPTFPLY</sequence>
<dbReference type="GO" id="GO:0005524">
    <property type="term" value="F:ATP binding"/>
    <property type="evidence" value="ECO:0007669"/>
    <property type="project" value="UniProtKB-KW"/>
</dbReference>
<dbReference type="SMART" id="SM00450">
    <property type="entry name" value="RHOD"/>
    <property type="match status" value="1"/>
</dbReference>
<dbReference type="UniPathway" id="UPA00988"/>
<dbReference type="GO" id="GO:0042292">
    <property type="term" value="F:URM1 activating enzyme activity"/>
    <property type="evidence" value="ECO:0007669"/>
    <property type="project" value="TreeGrafter"/>
</dbReference>
<dbReference type="GO" id="GO:0004792">
    <property type="term" value="F:thiosulfate-cyanide sulfurtransferase activity"/>
    <property type="evidence" value="ECO:0007669"/>
    <property type="project" value="TreeGrafter"/>
</dbReference>
<dbReference type="PANTHER" id="PTHR10953:SF102">
    <property type="entry name" value="ADENYLYLTRANSFERASE AND SULFURTRANSFERASE MOCS3"/>
    <property type="match status" value="1"/>
</dbReference>
<evidence type="ECO:0000256" key="12">
    <source>
        <dbReference type="HAMAP-Rule" id="MF_03049"/>
    </source>
</evidence>
<dbReference type="InterPro" id="IPR045886">
    <property type="entry name" value="ThiF/MoeB/HesA"/>
</dbReference>
<evidence type="ECO:0000256" key="3">
    <source>
        <dbReference type="ARBA" id="ARBA00022679"/>
    </source>
</evidence>
<comment type="caution">
    <text evidence="14">The sequence shown here is derived from an EMBL/GenBank/DDBJ whole genome shotgun (WGS) entry which is preliminary data.</text>
</comment>
<dbReference type="Gene3D" id="3.40.250.10">
    <property type="entry name" value="Rhodanese-like domain"/>
    <property type="match status" value="1"/>
</dbReference>
<dbReference type="AlphaFoldDB" id="A0A5B0QCV0"/>
<protein>
    <submittedName>
        <fullName evidence="14">Urmylation protein, variant 2</fullName>
    </submittedName>
    <submittedName>
        <fullName evidence="15">Urmylation protein, variant 3</fullName>
    </submittedName>
</protein>
<feature type="binding site" evidence="12">
    <location>
        <position position="250"/>
    </location>
    <ligand>
        <name>Zn(2+)</name>
        <dbReference type="ChEBI" id="CHEBI:29105"/>
    </ligand>
</feature>
<feature type="binding site" evidence="12">
    <location>
        <position position="118"/>
    </location>
    <ligand>
        <name>ATP</name>
        <dbReference type="ChEBI" id="CHEBI:30616"/>
    </ligand>
</feature>
<feature type="binding site" evidence="12">
    <location>
        <begin position="125"/>
        <end position="129"/>
    </location>
    <ligand>
        <name>ATP</name>
        <dbReference type="ChEBI" id="CHEBI:30616"/>
    </ligand>
</feature>
<evidence type="ECO:0000256" key="1">
    <source>
        <dbReference type="ARBA" id="ARBA00004514"/>
    </source>
</evidence>
<comment type="subcellular location">
    <subcellularLocation>
        <location evidence="1">Cytoplasm</location>
        <location evidence="1">Cytosol</location>
    </subcellularLocation>
</comment>
<evidence type="ECO:0000256" key="6">
    <source>
        <dbReference type="ARBA" id="ARBA00022723"/>
    </source>
</evidence>
<dbReference type="EMBL" id="VSWC01000027">
    <property type="protein sequence ID" value="KAA1110981.1"/>
    <property type="molecule type" value="Genomic_DNA"/>
</dbReference>
<reference evidence="16 17" key="1">
    <citation type="submission" date="2019-05" db="EMBL/GenBank/DDBJ databases">
        <title>Emergence of the Ug99 lineage of the wheat stem rust pathogen through somatic hybridization.</title>
        <authorList>
            <person name="Li F."/>
            <person name="Upadhyaya N.M."/>
            <person name="Sperschneider J."/>
            <person name="Matny O."/>
            <person name="Nguyen-Phuc H."/>
            <person name="Mago R."/>
            <person name="Raley C."/>
            <person name="Miller M.E."/>
            <person name="Silverstein K.A.T."/>
            <person name="Henningsen E."/>
            <person name="Hirsch C.D."/>
            <person name="Visser B."/>
            <person name="Pretorius Z.A."/>
            <person name="Steffenson B.J."/>
            <person name="Schwessinger B."/>
            <person name="Dodds P.N."/>
            <person name="Figueroa M."/>
        </authorList>
    </citation>
    <scope>NUCLEOTIDE SEQUENCE [LARGE SCALE GENOMIC DNA]</scope>
    <source>
        <strain evidence="14">21-0</strain>
        <strain evidence="15 17">Ug99</strain>
    </source>
</reference>
<keyword evidence="2 12" id="KW-0963">Cytoplasm</keyword>
<dbReference type="GO" id="GO:0046872">
    <property type="term" value="F:metal ion binding"/>
    <property type="evidence" value="ECO:0007669"/>
    <property type="project" value="UniProtKB-KW"/>
</dbReference>
<keyword evidence="8" id="KW-0833">Ubl conjugation pathway</keyword>
<evidence type="ECO:0000313" key="15">
    <source>
        <dbReference type="EMBL" id="KAA1138980.1"/>
    </source>
</evidence>
<accession>A0A5B0QCV0</accession>
<dbReference type="InterPro" id="IPR028885">
    <property type="entry name" value="MOCS3/Uba4"/>
</dbReference>
<gene>
    <name evidence="14" type="primary">UBA4_3</name>
    <name evidence="12" type="synonym">UBA4</name>
    <name evidence="15" type="synonym">UBA4_1</name>
    <name evidence="14" type="ORF">PGT21_035196</name>
    <name evidence="15" type="ORF">PGTUg99_032286</name>
</gene>
<evidence type="ECO:0000256" key="10">
    <source>
        <dbReference type="ARBA" id="ARBA00022840"/>
    </source>
</evidence>
<dbReference type="Proteomes" id="UP000325313">
    <property type="component" value="Unassembled WGS sequence"/>
</dbReference>
<evidence type="ECO:0000256" key="2">
    <source>
        <dbReference type="ARBA" id="ARBA00022490"/>
    </source>
</evidence>
<keyword evidence="16" id="KW-1185">Reference proteome</keyword>
<evidence type="ECO:0000256" key="9">
    <source>
        <dbReference type="ARBA" id="ARBA00022833"/>
    </source>
</evidence>
<dbReference type="HAMAP" id="MF_03049">
    <property type="entry name" value="MOCS3_Uba4"/>
    <property type="match status" value="1"/>
</dbReference>
<evidence type="ECO:0000256" key="5">
    <source>
        <dbReference type="ARBA" id="ARBA00022695"/>
    </source>
</evidence>
<feature type="binding site" evidence="12">
    <location>
        <position position="319"/>
    </location>
    <ligand>
        <name>Zn(2+)</name>
        <dbReference type="ChEBI" id="CHEBI:29105"/>
    </ligand>
</feature>
<keyword evidence="7 12" id="KW-0547">Nucleotide-binding</keyword>
<dbReference type="SUPFAM" id="SSF69572">
    <property type="entry name" value="Activating enzymes of the ubiquitin-like proteins"/>
    <property type="match status" value="1"/>
</dbReference>
<keyword evidence="11 12" id="KW-0511">Multifunctional enzyme</keyword>
<organism evidence="14 16">
    <name type="scientific">Puccinia graminis f. sp. tritici</name>
    <dbReference type="NCBI Taxonomy" id="56615"/>
    <lineage>
        <taxon>Eukaryota</taxon>
        <taxon>Fungi</taxon>
        <taxon>Dikarya</taxon>
        <taxon>Basidiomycota</taxon>
        <taxon>Pucciniomycotina</taxon>
        <taxon>Pucciniomycetes</taxon>
        <taxon>Pucciniales</taxon>
        <taxon>Pucciniaceae</taxon>
        <taxon>Puccinia</taxon>
    </lineage>
</organism>
<dbReference type="GO" id="GO:0032447">
    <property type="term" value="P:protein urmylation"/>
    <property type="evidence" value="ECO:0007669"/>
    <property type="project" value="TreeGrafter"/>
</dbReference>
<evidence type="ECO:0000313" key="17">
    <source>
        <dbReference type="Proteomes" id="UP000325313"/>
    </source>
</evidence>
<dbReference type="PROSITE" id="PS50206">
    <property type="entry name" value="RHODANESE_3"/>
    <property type="match status" value="1"/>
</dbReference>
<dbReference type="FunFam" id="3.40.50.720:FF:000033">
    <property type="entry name" value="Adenylyltransferase and sulfurtransferase MOCS3"/>
    <property type="match status" value="1"/>
</dbReference>
<keyword evidence="5" id="KW-0548">Nucleotidyltransferase</keyword>
<dbReference type="OrthoDB" id="10261062at2759"/>
<keyword evidence="10 12" id="KW-0067">ATP-binding</keyword>
<evidence type="ECO:0000256" key="7">
    <source>
        <dbReference type="ARBA" id="ARBA00022741"/>
    </source>
</evidence>
<dbReference type="InterPro" id="IPR035985">
    <property type="entry name" value="Ubiquitin-activating_enz"/>
</dbReference>
<dbReference type="Proteomes" id="UP000324748">
    <property type="component" value="Unassembled WGS sequence"/>
</dbReference>
<name>A0A5B0QCV0_PUCGR</name>
<evidence type="ECO:0000256" key="4">
    <source>
        <dbReference type="ARBA" id="ARBA00022694"/>
    </source>
</evidence>
<proteinExistence type="inferred from homology"/>
<feature type="active site" description="Glycyl thioester intermediate; for adenylyltransferase activity" evidence="12">
    <location>
        <position position="266"/>
    </location>
</feature>
<dbReference type="InterPro" id="IPR000594">
    <property type="entry name" value="ThiF_NAD_FAD-bd"/>
</dbReference>
<dbReference type="GO" id="GO:0002143">
    <property type="term" value="P:tRNA wobble position uridine thiolation"/>
    <property type="evidence" value="ECO:0007669"/>
    <property type="project" value="InterPro"/>
</dbReference>
<dbReference type="CDD" id="cd00757">
    <property type="entry name" value="ThiF_MoeB_HesA_family"/>
    <property type="match status" value="1"/>
</dbReference>
<feature type="domain" description="Rhodanese" evidence="13">
    <location>
        <begin position="383"/>
        <end position="507"/>
    </location>
</feature>
<keyword evidence="6 12" id="KW-0479">Metal-binding</keyword>
<dbReference type="InterPro" id="IPR036873">
    <property type="entry name" value="Rhodanese-like_dom_sf"/>
</dbReference>
<comment type="cofactor">
    <cofactor evidence="12">
        <name>Zn(2+)</name>
        <dbReference type="ChEBI" id="CHEBI:29105"/>
    </cofactor>
    <text evidence="12">Binds 1 zinc ion per subunit.</text>
</comment>
<feature type="binding site" evidence="12">
    <location>
        <position position="97"/>
    </location>
    <ligand>
        <name>ATP</name>
        <dbReference type="ChEBI" id="CHEBI:30616"/>
    </ligand>
</feature>
<feature type="binding site" evidence="12">
    <location>
        <position position="322"/>
    </location>
    <ligand>
        <name>Zn(2+)</name>
        <dbReference type="ChEBI" id="CHEBI:29105"/>
    </ligand>
</feature>
<keyword evidence="9 12" id="KW-0862">Zinc</keyword>
<comment type="pathway">
    <text evidence="12">tRNA modification; 5-methoxycarbonylmethyl-2-thiouridine-tRNA biosynthesis.</text>
</comment>
<dbReference type="Pfam" id="PF00899">
    <property type="entry name" value="ThiF"/>
    <property type="match status" value="1"/>
</dbReference>
<evidence type="ECO:0000256" key="8">
    <source>
        <dbReference type="ARBA" id="ARBA00022786"/>
    </source>
</evidence>